<dbReference type="Proteomes" id="UP000198211">
    <property type="component" value="Unassembled WGS sequence"/>
</dbReference>
<dbReference type="PANTHER" id="PTHR37984">
    <property type="entry name" value="PROTEIN CBG26694"/>
    <property type="match status" value="1"/>
</dbReference>
<sequence>MNPQRKSYSVCQRVVDYRYLNSQTLVPKIPLPNIEVLFDQMARAVVFSVIDLARGCHQMRGKQACRPYTAFRTGTKTFHWCVAPMGVAGIPGIWSRLMRLLLGKFEFVVVYLDDIWIYSASWAEHEQHLRTVFEVLRAVKRFTRLEKPHDIEQRAPSRPDKDTIDREWKVPTTVKELQSFLSLVGYYRRFIHRFSDIVFRLSDLVKKDKPWQWTACQENAFLVIKAALQQAPILRLLNFDEGFVVTTDASKPCCGAVLSQRHDGFDHSVAFLSK</sequence>
<dbReference type="InterPro" id="IPR043502">
    <property type="entry name" value="DNA/RNA_pol_sf"/>
</dbReference>
<dbReference type="SUPFAM" id="SSF56672">
    <property type="entry name" value="DNA/RNA polymerases"/>
    <property type="match status" value="1"/>
</dbReference>
<evidence type="ECO:0000313" key="4">
    <source>
        <dbReference type="EMBL" id="OWZ13219.1"/>
    </source>
</evidence>
<dbReference type="OrthoDB" id="161383at2759"/>
<keyword evidence="1" id="KW-0511">Multifunctional enzyme</keyword>
<dbReference type="InterPro" id="IPR000477">
    <property type="entry name" value="RT_dom"/>
</dbReference>
<evidence type="ECO:0000256" key="1">
    <source>
        <dbReference type="ARBA" id="ARBA00023268"/>
    </source>
</evidence>
<name>A0A225W7T2_9STRA</name>
<dbReference type="Gene3D" id="3.30.70.270">
    <property type="match status" value="2"/>
</dbReference>
<dbReference type="STRING" id="4795.A0A225W7T2"/>
<dbReference type="AlphaFoldDB" id="A0A225W7T2"/>
<comment type="caution">
    <text evidence="4">The sequence shown here is derived from an EMBL/GenBank/DDBJ whole genome shotgun (WGS) entry which is preliminary data.</text>
</comment>
<evidence type="ECO:0000259" key="2">
    <source>
        <dbReference type="Pfam" id="PF00078"/>
    </source>
</evidence>
<dbReference type="FunFam" id="3.30.70.270:FF:000020">
    <property type="entry name" value="Transposon Tf2-6 polyprotein-like Protein"/>
    <property type="match status" value="1"/>
</dbReference>
<dbReference type="InterPro" id="IPR050951">
    <property type="entry name" value="Retrovirus_Pol_polyprotein"/>
</dbReference>
<dbReference type="CDD" id="cd01647">
    <property type="entry name" value="RT_LTR"/>
    <property type="match status" value="1"/>
</dbReference>
<evidence type="ECO:0000259" key="3">
    <source>
        <dbReference type="Pfam" id="PF17919"/>
    </source>
</evidence>
<feature type="domain" description="Reverse transcriptase" evidence="2">
    <location>
        <begin position="13"/>
        <end position="147"/>
    </location>
</feature>
<keyword evidence="5" id="KW-1185">Reference proteome</keyword>
<evidence type="ECO:0000313" key="5">
    <source>
        <dbReference type="Proteomes" id="UP000198211"/>
    </source>
</evidence>
<dbReference type="InterPro" id="IPR041577">
    <property type="entry name" value="RT_RNaseH_2"/>
</dbReference>
<accession>A0A225W7T2</accession>
<dbReference type="PANTHER" id="PTHR37984:SF5">
    <property type="entry name" value="PROTEIN NYNRIN-LIKE"/>
    <property type="match status" value="1"/>
</dbReference>
<dbReference type="GO" id="GO:0003824">
    <property type="term" value="F:catalytic activity"/>
    <property type="evidence" value="ECO:0007669"/>
    <property type="project" value="UniProtKB-KW"/>
</dbReference>
<organism evidence="4 5">
    <name type="scientific">Phytophthora megakarya</name>
    <dbReference type="NCBI Taxonomy" id="4795"/>
    <lineage>
        <taxon>Eukaryota</taxon>
        <taxon>Sar</taxon>
        <taxon>Stramenopiles</taxon>
        <taxon>Oomycota</taxon>
        <taxon>Peronosporomycetes</taxon>
        <taxon>Peronosporales</taxon>
        <taxon>Peronosporaceae</taxon>
        <taxon>Phytophthora</taxon>
    </lineage>
</organism>
<dbReference type="Pfam" id="PF00078">
    <property type="entry name" value="RVT_1"/>
    <property type="match status" value="1"/>
</dbReference>
<dbReference type="EMBL" id="NBNE01001638">
    <property type="protein sequence ID" value="OWZ13219.1"/>
    <property type="molecule type" value="Genomic_DNA"/>
</dbReference>
<dbReference type="InterPro" id="IPR043128">
    <property type="entry name" value="Rev_trsase/Diguanyl_cyclase"/>
</dbReference>
<proteinExistence type="predicted"/>
<gene>
    <name evidence="4" type="ORF">PHMEG_00013498</name>
</gene>
<protein>
    <submittedName>
        <fullName evidence="4">Polyprotein</fullName>
    </submittedName>
</protein>
<dbReference type="Pfam" id="PF17919">
    <property type="entry name" value="RT_RNaseH_2"/>
    <property type="match status" value="1"/>
</dbReference>
<reference evidence="5" key="1">
    <citation type="submission" date="2017-03" db="EMBL/GenBank/DDBJ databases">
        <title>Phytopthora megakarya and P. palmivora, two closely related causual agents of cacao black pod achieved similar genome size and gene model numbers by different mechanisms.</title>
        <authorList>
            <person name="Ali S."/>
            <person name="Shao J."/>
            <person name="Larry D.J."/>
            <person name="Kronmiller B."/>
            <person name="Shen D."/>
            <person name="Strem M.D."/>
            <person name="Melnick R.L."/>
            <person name="Guiltinan M.J."/>
            <person name="Tyler B.M."/>
            <person name="Meinhardt L.W."/>
            <person name="Bailey B.A."/>
        </authorList>
    </citation>
    <scope>NUCLEOTIDE SEQUENCE [LARGE SCALE GENOMIC DNA]</scope>
    <source>
        <strain evidence="5">zdho120</strain>
    </source>
</reference>
<feature type="domain" description="Reverse transcriptase/retrotransposon-derived protein RNase H-like" evidence="3">
    <location>
        <begin position="213"/>
        <end position="274"/>
    </location>
</feature>